<comment type="cofactor">
    <cofactor evidence="8">
        <name>Zn(2+)</name>
        <dbReference type="ChEBI" id="CHEBI:29105"/>
    </cofactor>
    <text evidence="8">Binds 1 zinc ion per subunit.</text>
</comment>
<dbReference type="Pfam" id="PF00383">
    <property type="entry name" value="dCMP_cyt_deam_1"/>
    <property type="match status" value="1"/>
</dbReference>
<organism evidence="10 11">
    <name type="scientific">Pseudorhodoferax soli</name>
    <dbReference type="NCBI Taxonomy" id="545864"/>
    <lineage>
        <taxon>Bacteria</taxon>
        <taxon>Pseudomonadati</taxon>
        <taxon>Pseudomonadota</taxon>
        <taxon>Betaproteobacteria</taxon>
        <taxon>Burkholderiales</taxon>
        <taxon>Comamonadaceae</taxon>
    </lineage>
</organism>
<feature type="binding site" evidence="8">
    <location>
        <position position="85"/>
    </location>
    <ligand>
        <name>Zn(2+)</name>
        <dbReference type="ChEBI" id="CHEBI:29105"/>
        <note>catalytic</note>
    </ligand>
</feature>
<dbReference type="Pfam" id="PF00561">
    <property type="entry name" value="Abhydrolase_1"/>
    <property type="match status" value="1"/>
</dbReference>
<accession>A0A368Y1T3</accession>
<evidence type="ECO:0000256" key="4">
    <source>
        <dbReference type="ARBA" id="ARBA00022723"/>
    </source>
</evidence>
<dbReference type="InterPro" id="IPR002125">
    <property type="entry name" value="CMP_dCMP_dom"/>
</dbReference>
<reference evidence="10 11" key="1">
    <citation type="submission" date="2018-07" db="EMBL/GenBank/DDBJ databases">
        <title>Genomic Encyclopedia of Type Strains, Phase IV (KMG-IV): sequencing the most valuable type-strain genomes for metagenomic binning, comparative biology and taxonomic classification.</title>
        <authorList>
            <person name="Goeker M."/>
        </authorList>
    </citation>
    <scope>NUCLEOTIDE SEQUENCE [LARGE SCALE GENOMIC DNA]</scope>
    <source>
        <strain evidence="10 11">DSM 21634</strain>
    </source>
</reference>
<dbReference type="EMBL" id="QPJK01000003">
    <property type="protein sequence ID" value="RCW72757.1"/>
    <property type="molecule type" value="Genomic_DNA"/>
</dbReference>
<evidence type="ECO:0000256" key="1">
    <source>
        <dbReference type="ARBA" id="ARBA00010669"/>
    </source>
</evidence>
<evidence type="ECO:0000256" key="3">
    <source>
        <dbReference type="ARBA" id="ARBA00022694"/>
    </source>
</evidence>
<keyword evidence="3 8" id="KW-0819">tRNA processing</keyword>
<name>A0A368Y1T3_9BURK</name>
<comment type="function">
    <text evidence="8">Catalyzes the deamination of adenosine to inosine at the wobble position 34 of tRNA(Arg2).</text>
</comment>
<dbReference type="GO" id="GO:0008270">
    <property type="term" value="F:zinc ion binding"/>
    <property type="evidence" value="ECO:0007669"/>
    <property type="project" value="UniProtKB-UniRule"/>
</dbReference>
<keyword evidence="11" id="KW-1185">Reference proteome</keyword>
<dbReference type="FunFam" id="3.40.140.10:FF:000005">
    <property type="entry name" value="tRNA-specific adenosine deaminase"/>
    <property type="match status" value="1"/>
</dbReference>
<dbReference type="NCBIfam" id="NF008113">
    <property type="entry name" value="PRK10860.1"/>
    <property type="match status" value="1"/>
</dbReference>
<dbReference type="AlphaFoldDB" id="A0A368Y1T3"/>
<dbReference type="GO" id="GO:0002100">
    <property type="term" value="P:tRNA wobble adenosine to inosine editing"/>
    <property type="evidence" value="ECO:0007669"/>
    <property type="project" value="UniProtKB-UniRule"/>
</dbReference>
<evidence type="ECO:0000256" key="8">
    <source>
        <dbReference type="HAMAP-Rule" id="MF_00972"/>
    </source>
</evidence>
<comment type="subunit">
    <text evidence="2 8">Homodimer.</text>
</comment>
<dbReference type="CDD" id="cd01285">
    <property type="entry name" value="nucleoside_deaminase"/>
    <property type="match status" value="1"/>
</dbReference>
<feature type="binding site" evidence="8">
    <location>
        <position position="82"/>
    </location>
    <ligand>
        <name>Zn(2+)</name>
        <dbReference type="ChEBI" id="CHEBI:29105"/>
        <note>catalytic</note>
    </ligand>
</feature>
<dbReference type="Gene3D" id="3.40.50.1820">
    <property type="entry name" value="alpha/beta hydrolase"/>
    <property type="match status" value="1"/>
</dbReference>
<comment type="catalytic activity">
    <reaction evidence="7 8">
        <text>adenosine(34) in tRNA + H2O + H(+) = inosine(34) in tRNA + NH4(+)</text>
        <dbReference type="Rhea" id="RHEA:43168"/>
        <dbReference type="Rhea" id="RHEA-COMP:10373"/>
        <dbReference type="Rhea" id="RHEA-COMP:10374"/>
        <dbReference type="ChEBI" id="CHEBI:15377"/>
        <dbReference type="ChEBI" id="CHEBI:15378"/>
        <dbReference type="ChEBI" id="CHEBI:28938"/>
        <dbReference type="ChEBI" id="CHEBI:74411"/>
        <dbReference type="ChEBI" id="CHEBI:82852"/>
        <dbReference type="EC" id="3.5.4.33"/>
    </reaction>
</comment>
<dbReference type="PANTHER" id="PTHR11079:SF202">
    <property type="entry name" value="TRNA-SPECIFIC ADENOSINE DEAMINASE"/>
    <property type="match status" value="1"/>
</dbReference>
<feature type="binding site" evidence="8">
    <location>
        <position position="52"/>
    </location>
    <ligand>
        <name>Zn(2+)</name>
        <dbReference type="ChEBI" id="CHEBI:29105"/>
        <note>catalytic</note>
    </ligand>
</feature>
<evidence type="ECO:0000259" key="9">
    <source>
        <dbReference type="PROSITE" id="PS51747"/>
    </source>
</evidence>
<evidence type="ECO:0000313" key="10">
    <source>
        <dbReference type="EMBL" id="RCW72757.1"/>
    </source>
</evidence>
<feature type="domain" description="CMP/dCMP-type deaminase" evidence="9">
    <location>
        <begin position="1"/>
        <end position="112"/>
    </location>
</feature>
<dbReference type="InterPro" id="IPR016192">
    <property type="entry name" value="APOBEC/CMP_deaminase_Zn-bd"/>
</dbReference>
<dbReference type="PROSITE" id="PS00903">
    <property type="entry name" value="CYT_DCMP_DEAMINASES_1"/>
    <property type="match status" value="1"/>
</dbReference>
<dbReference type="InterPro" id="IPR000073">
    <property type="entry name" value="AB_hydrolase_1"/>
</dbReference>
<evidence type="ECO:0000256" key="7">
    <source>
        <dbReference type="ARBA" id="ARBA00048045"/>
    </source>
</evidence>
<dbReference type="InterPro" id="IPR028883">
    <property type="entry name" value="tRNA_aden_deaminase"/>
</dbReference>
<sequence>MTDDEAMALALEQARTAAAQGEVPVGAVVLHQGRVVGTGANAPIALCDPTAHAEIVALRAAAQALGNYRLDDCELFVTLEPCAMCSGAMLHARLARVVYGAPDPKTGAAGSAVDLFSQGALNHHTTVRGGVLGEACGALLRDFFLRQRQAQADARVPLREDALRTPVRCFEGLEGYPWQGRHIRSLPSLAGLSMHYLDERGQGGSAGPTLLCVHGAQGWSYDFRTLLQAWLDAGHRAVAVDLPGFGMSDKPKKERAHSPAWHGTVLDEFVRALQLHDIVLVLQGRGGLLALELPRRAPARYRGLVAVDASLSVAVAMRPDGGSWPTAWQPVPTRHAVELLQQDPRGDAADAPFPDAGHRAGPRAFLRWTMDACKAPDWAAAQPPPAADGGASLARLLLEGFGVGYSRP</sequence>
<dbReference type="InterPro" id="IPR016193">
    <property type="entry name" value="Cytidine_deaminase-like"/>
</dbReference>
<evidence type="ECO:0000256" key="5">
    <source>
        <dbReference type="ARBA" id="ARBA00022801"/>
    </source>
</evidence>
<gene>
    <name evidence="8" type="primary">tadA</name>
    <name evidence="10" type="ORF">DES41_103363</name>
</gene>
<dbReference type="PANTHER" id="PTHR11079">
    <property type="entry name" value="CYTOSINE DEAMINASE FAMILY MEMBER"/>
    <property type="match status" value="1"/>
</dbReference>
<dbReference type="SUPFAM" id="SSF53474">
    <property type="entry name" value="alpha/beta-Hydrolases"/>
    <property type="match status" value="1"/>
</dbReference>
<dbReference type="GO" id="GO:0052717">
    <property type="term" value="F:tRNA-specific adenosine-34 deaminase activity"/>
    <property type="evidence" value="ECO:0007669"/>
    <property type="project" value="UniProtKB-UniRule"/>
</dbReference>
<dbReference type="SUPFAM" id="SSF53927">
    <property type="entry name" value="Cytidine deaminase-like"/>
    <property type="match status" value="1"/>
</dbReference>
<dbReference type="HAMAP" id="MF_00972">
    <property type="entry name" value="tRNA_aden_deaminase"/>
    <property type="match status" value="1"/>
</dbReference>
<evidence type="ECO:0000256" key="6">
    <source>
        <dbReference type="ARBA" id="ARBA00022833"/>
    </source>
</evidence>
<evidence type="ECO:0000313" key="11">
    <source>
        <dbReference type="Proteomes" id="UP000252884"/>
    </source>
</evidence>
<keyword evidence="5 8" id="KW-0378">Hydrolase</keyword>
<dbReference type="OrthoDB" id="9802676at2"/>
<dbReference type="Gene3D" id="3.40.140.10">
    <property type="entry name" value="Cytidine Deaminase, domain 2"/>
    <property type="match status" value="1"/>
</dbReference>
<dbReference type="PROSITE" id="PS51747">
    <property type="entry name" value="CYT_DCMP_DEAMINASES_2"/>
    <property type="match status" value="1"/>
</dbReference>
<proteinExistence type="inferred from homology"/>
<protein>
    <recommendedName>
        <fullName evidence="8">tRNA-specific adenosine deaminase</fullName>
        <ecNumber evidence="8">3.5.4.33</ecNumber>
    </recommendedName>
</protein>
<feature type="active site" description="Proton donor" evidence="8">
    <location>
        <position position="54"/>
    </location>
</feature>
<dbReference type="EC" id="3.5.4.33" evidence="8"/>
<keyword evidence="4 8" id="KW-0479">Metal-binding</keyword>
<dbReference type="Proteomes" id="UP000252884">
    <property type="component" value="Unassembled WGS sequence"/>
</dbReference>
<comment type="caution">
    <text evidence="10">The sequence shown here is derived from an EMBL/GenBank/DDBJ whole genome shotgun (WGS) entry which is preliminary data.</text>
</comment>
<evidence type="ECO:0000256" key="2">
    <source>
        <dbReference type="ARBA" id="ARBA00011738"/>
    </source>
</evidence>
<dbReference type="InterPro" id="IPR029058">
    <property type="entry name" value="AB_hydrolase_fold"/>
</dbReference>
<dbReference type="RefSeq" id="WP_114468157.1">
    <property type="nucleotide sequence ID" value="NZ_QPJK01000003.1"/>
</dbReference>
<comment type="similarity">
    <text evidence="1">Belongs to the cytidine and deoxycytidylate deaminase family. ADAT2 subfamily.</text>
</comment>
<keyword evidence="6 8" id="KW-0862">Zinc</keyword>